<dbReference type="AlphaFoldDB" id="A0A1G2KLL3"/>
<dbReference type="InterPro" id="IPR001173">
    <property type="entry name" value="Glyco_trans_2-like"/>
</dbReference>
<dbReference type="PANTHER" id="PTHR22916">
    <property type="entry name" value="GLYCOSYLTRANSFERASE"/>
    <property type="match status" value="1"/>
</dbReference>
<organism evidence="2 3">
    <name type="scientific">Candidatus Sungbacteria bacterium RIFCSPHIGHO2_02_FULL_47_11</name>
    <dbReference type="NCBI Taxonomy" id="1802270"/>
    <lineage>
        <taxon>Bacteria</taxon>
        <taxon>Candidatus Sungiibacteriota</taxon>
    </lineage>
</organism>
<name>A0A1G2KLL3_9BACT</name>
<evidence type="ECO:0000313" key="3">
    <source>
        <dbReference type="Proteomes" id="UP000179023"/>
    </source>
</evidence>
<sequence length="306" mass="35810">MEKVSVIIPAYNKAELTVQTVESVLRQTYPNIEIIVVDDGSTDSTRERLETFSERIRYIYKENGGACSARNRGLQAAQGEYVAFLDCDDLYAENKIELCVNFLRKNKDFGFVHTAAHFIDEKGNTVGEYSHAKSRRTGWVVARLVEGNYVCNSSPLIRQSCLDAVGGFDESIFAPADWDLWLRLANRFQVGYIDQPLIQYRVAGNHTFTHLDRSYEEEARVLEKFFDMHFPVNSLLKRRAWASYYLRYAQAYLLKDDFQRMKANLLLAWCREPWNSKVISFFLYYFFARRDLISRLRKRILRLTDY</sequence>
<feature type="domain" description="Glycosyltransferase 2-like" evidence="1">
    <location>
        <begin position="5"/>
        <end position="125"/>
    </location>
</feature>
<comment type="caution">
    <text evidence="2">The sequence shown here is derived from an EMBL/GenBank/DDBJ whole genome shotgun (WGS) entry which is preliminary data.</text>
</comment>
<dbReference type="STRING" id="1802270.A3C07_01885"/>
<protein>
    <recommendedName>
        <fullName evidence="1">Glycosyltransferase 2-like domain-containing protein</fullName>
    </recommendedName>
</protein>
<dbReference type="InterPro" id="IPR029044">
    <property type="entry name" value="Nucleotide-diphossugar_trans"/>
</dbReference>
<reference evidence="2 3" key="1">
    <citation type="journal article" date="2016" name="Nat. Commun.">
        <title>Thousands of microbial genomes shed light on interconnected biogeochemical processes in an aquifer system.</title>
        <authorList>
            <person name="Anantharaman K."/>
            <person name="Brown C.T."/>
            <person name="Hug L.A."/>
            <person name="Sharon I."/>
            <person name="Castelle C.J."/>
            <person name="Probst A.J."/>
            <person name="Thomas B.C."/>
            <person name="Singh A."/>
            <person name="Wilkins M.J."/>
            <person name="Karaoz U."/>
            <person name="Brodie E.L."/>
            <person name="Williams K.H."/>
            <person name="Hubbard S.S."/>
            <person name="Banfield J.F."/>
        </authorList>
    </citation>
    <scope>NUCLEOTIDE SEQUENCE [LARGE SCALE GENOMIC DNA]</scope>
</reference>
<accession>A0A1G2KLL3</accession>
<gene>
    <name evidence="2" type="ORF">A3C07_01885</name>
</gene>
<dbReference type="Proteomes" id="UP000179023">
    <property type="component" value="Unassembled WGS sequence"/>
</dbReference>
<evidence type="ECO:0000313" key="2">
    <source>
        <dbReference type="EMBL" id="OHA00347.1"/>
    </source>
</evidence>
<evidence type="ECO:0000259" key="1">
    <source>
        <dbReference type="Pfam" id="PF00535"/>
    </source>
</evidence>
<proteinExistence type="predicted"/>
<dbReference type="PANTHER" id="PTHR22916:SF3">
    <property type="entry name" value="UDP-GLCNAC:BETAGAL BETA-1,3-N-ACETYLGLUCOSAMINYLTRANSFERASE-LIKE PROTEIN 1"/>
    <property type="match status" value="1"/>
</dbReference>
<dbReference type="Gene3D" id="3.90.550.10">
    <property type="entry name" value="Spore Coat Polysaccharide Biosynthesis Protein SpsA, Chain A"/>
    <property type="match status" value="1"/>
</dbReference>
<dbReference type="EMBL" id="MHQI01000019">
    <property type="protein sequence ID" value="OHA00347.1"/>
    <property type="molecule type" value="Genomic_DNA"/>
</dbReference>
<dbReference type="GO" id="GO:0016758">
    <property type="term" value="F:hexosyltransferase activity"/>
    <property type="evidence" value="ECO:0007669"/>
    <property type="project" value="UniProtKB-ARBA"/>
</dbReference>
<dbReference type="Pfam" id="PF00535">
    <property type="entry name" value="Glycos_transf_2"/>
    <property type="match status" value="1"/>
</dbReference>
<dbReference type="SUPFAM" id="SSF53448">
    <property type="entry name" value="Nucleotide-diphospho-sugar transferases"/>
    <property type="match status" value="1"/>
</dbReference>